<dbReference type="Gene3D" id="3.40.50.720">
    <property type="entry name" value="NAD(P)-binding Rossmann-like Domain"/>
    <property type="match status" value="1"/>
</dbReference>
<name>A0ABY7N6C6_ALCFA</name>
<evidence type="ECO:0000259" key="1">
    <source>
        <dbReference type="SMART" id="SM00829"/>
    </source>
</evidence>
<dbReference type="Pfam" id="PF00107">
    <property type="entry name" value="ADH_zinc_N"/>
    <property type="match status" value="1"/>
</dbReference>
<gene>
    <name evidence="2" type="ORF">M2J83_00130</name>
</gene>
<dbReference type="NCBIfam" id="TIGR02823">
    <property type="entry name" value="oxido_YhdH"/>
    <property type="match status" value="1"/>
</dbReference>
<proteinExistence type="predicted"/>
<evidence type="ECO:0000313" key="3">
    <source>
        <dbReference type="Proteomes" id="UP001211866"/>
    </source>
</evidence>
<dbReference type="CDD" id="cd05280">
    <property type="entry name" value="MDR_yhdh_yhfp"/>
    <property type="match status" value="1"/>
</dbReference>
<accession>A0ABY7N6C6</accession>
<dbReference type="EMBL" id="CP096916">
    <property type="protein sequence ID" value="WBM38282.1"/>
    <property type="molecule type" value="Genomic_DNA"/>
</dbReference>
<dbReference type="InterPro" id="IPR036291">
    <property type="entry name" value="NAD(P)-bd_dom_sf"/>
</dbReference>
<dbReference type="PANTHER" id="PTHR43677">
    <property type="entry name" value="SHORT-CHAIN DEHYDROGENASE/REDUCTASE"/>
    <property type="match status" value="1"/>
</dbReference>
<evidence type="ECO:0000313" key="2">
    <source>
        <dbReference type="EMBL" id="WBM38282.1"/>
    </source>
</evidence>
<dbReference type="SMART" id="SM00829">
    <property type="entry name" value="PKS_ER"/>
    <property type="match status" value="1"/>
</dbReference>
<dbReference type="SUPFAM" id="SSF51735">
    <property type="entry name" value="NAD(P)-binding Rossmann-fold domains"/>
    <property type="match status" value="1"/>
</dbReference>
<feature type="domain" description="Enoyl reductase (ER)" evidence="1">
    <location>
        <begin position="17"/>
        <end position="327"/>
    </location>
</feature>
<dbReference type="InterPro" id="IPR014188">
    <property type="entry name" value="Acrylyl-CoA_reductase_AcuI"/>
</dbReference>
<reference evidence="2 3" key="1">
    <citation type="submission" date="2022-05" db="EMBL/GenBank/DDBJ databases">
        <title>Complete sequence of strain NY11312.</title>
        <authorList>
            <person name="Zhou D."/>
        </authorList>
    </citation>
    <scope>NUCLEOTIDE SEQUENCE [LARGE SCALE GENOMIC DNA]</scope>
    <source>
        <strain evidence="2 3">NY11312</strain>
    </source>
</reference>
<dbReference type="Gene3D" id="3.90.180.10">
    <property type="entry name" value="Medium-chain alcohol dehydrogenases, catalytic domain"/>
    <property type="match status" value="1"/>
</dbReference>
<sequence length="333" mass="35423">MHGKDFQALVTRQNGETVSNALEWRSPVSLSPGEVRIRTAYAGVNYKDCLAIQGQARIIRDFPRVGGIEAVGQIIESANSSFAVGDPVMAHGFDMGISQDGGFAQQLHVSGDHVQKIPSGLSLREAAVLGVPGFTVGLALDRFEAQGLTPQSGPVAVSGANGAVGMLTIALLAQAGYEVVALTRRAELAPALQQLGASEVLDTAITQSNRPLETARFAAAIDNVGGAVLSWLLRSMSDSGQIASVGNAAGNTFEGSVLPFFVRRVQIFGVLANAPWEQRYRVWNRLATEWRPDFALLEPYVHVVELADVPDLVQRQLKGAAHGRSLVAYGDLL</sequence>
<dbReference type="InterPro" id="IPR051397">
    <property type="entry name" value="Zn-ADH-like_protein"/>
</dbReference>
<dbReference type="SUPFAM" id="SSF50129">
    <property type="entry name" value="GroES-like"/>
    <property type="match status" value="1"/>
</dbReference>
<dbReference type="InterPro" id="IPR020843">
    <property type="entry name" value="ER"/>
</dbReference>
<dbReference type="InterPro" id="IPR011032">
    <property type="entry name" value="GroES-like_sf"/>
</dbReference>
<dbReference type="PANTHER" id="PTHR43677:SF1">
    <property type="entry name" value="ACRYLYL-COA REDUCTASE ACUI-RELATED"/>
    <property type="match status" value="1"/>
</dbReference>
<dbReference type="InterPro" id="IPR013149">
    <property type="entry name" value="ADH-like_C"/>
</dbReference>
<protein>
    <submittedName>
        <fullName evidence="2">YhdH/YhfP family quinone oxidoreductase</fullName>
    </submittedName>
</protein>
<dbReference type="InterPro" id="IPR013154">
    <property type="entry name" value="ADH-like_N"/>
</dbReference>
<dbReference type="Pfam" id="PF08240">
    <property type="entry name" value="ADH_N"/>
    <property type="match status" value="1"/>
</dbReference>
<keyword evidence="3" id="KW-1185">Reference proteome</keyword>
<dbReference type="RefSeq" id="WP_270118067.1">
    <property type="nucleotide sequence ID" value="NZ_CP096916.1"/>
</dbReference>
<organism evidence="2 3">
    <name type="scientific">Alcaligenes faecalis</name>
    <dbReference type="NCBI Taxonomy" id="511"/>
    <lineage>
        <taxon>Bacteria</taxon>
        <taxon>Pseudomonadati</taxon>
        <taxon>Pseudomonadota</taxon>
        <taxon>Betaproteobacteria</taxon>
        <taxon>Burkholderiales</taxon>
        <taxon>Alcaligenaceae</taxon>
        <taxon>Alcaligenes</taxon>
    </lineage>
</organism>
<dbReference type="Proteomes" id="UP001211866">
    <property type="component" value="Chromosome"/>
</dbReference>